<reference evidence="2 3" key="1">
    <citation type="journal article" date="2019" name="Commun. Biol.">
        <title>The bagworm genome reveals a unique fibroin gene that provides high tensile strength.</title>
        <authorList>
            <person name="Kono N."/>
            <person name="Nakamura H."/>
            <person name="Ohtoshi R."/>
            <person name="Tomita M."/>
            <person name="Numata K."/>
            <person name="Arakawa K."/>
        </authorList>
    </citation>
    <scope>NUCLEOTIDE SEQUENCE [LARGE SCALE GENOMIC DNA]</scope>
</reference>
<evidence type="ECO:0000313" key="2">
    <source>
        <dbReference type="EMBL" id="GBP34278.1"/>
    </source>
</evidence>
<keyword evidence="3" id="KW-1185">Reference proteome</keyword>
<dbReference type="Proteomes" id="UP000299102">
    <property type="component" value="Unassembled WGS sequence"/>
</dbReference>
<name>A0A4C1V608_EUMVA</name>
<evidence type="ECO:0000256" key="1">
    <source>
        <dbReference type="SAM" id="Phobius"/>
    </source>
</evidence>
<keyword evidence="1" id="KW-0472">Membrane</keyword>
<comment type="caution">
    <text evidence="2">The sequence shown here is derived from an EMBL/GenBank/DDBJ whole genome shotgun (WGS) entry which is preliminary data.</text>
</comment>
<gene>
    <name evidence="2" type="ORF">EVAR_13417_1</name>
</gene>
<dbReference type="AlphaFoldDB" id="A0A4C1V608"/>
<feature type="transmembrane region" description="Helical" evidence="1">
    <location>
        <begin position="47"/>
        <end position="67"/>
    </location>
</feature>
<organism evidence="2 3">
    <name type="scientific">Eumeta variegata</name>
    <name type="common">Bagworm moth</name>
    <name type="synonym">Eumeta japonica</name>
    <dbReference type="NCBI Taxonomy" id="151549"/>
    <lineage>
        <taxon>Eukaryota</taxon>
        <taxon>Metazoa</taxon>
        <taxon>Ecdysozoa</taxon>
        <taxon>Arthropoda</taxon>
        <taxon>Hexapoda</taxon>
        <taxon>Insecta</taxon>
        <taxon>Pterygota</taxon>
        <taxon>Neoptera</taxon>
        <taxon>Endopterygota</taxon>
        <taxon>Lepidoptera</taxon>
        <taxon>Glossata</taxon>
        <taxon>Ditrysia</taxon>
        <taxon>Tineoidea</taxon>
        <taxon>Psychidae</taxon>
        <taxon>Oiketicinae</taxon>
        <taxon>Eumeta</taxon>
    </lineage>
</organism>
<proteinExistence type="predicted"/>
<keyword evidence="1" id="KW-0812">Transmembrane</keyword>
<protein>
    <submittedName>
        <fullName evidence="2">Uncharacterized protein</fullName>
    </submittedName>
</protein>
<evidence type="ECO:0000313" key="3">
    <source>
        <dbReference type="Proteomes" id="UP000299102"/>
    </source>
</evidence>
<accession>A0A4C1V608</accession>
<sequence length="100" mass="10934">MQYVVSHKIRRAGRGQSETLRRRIWKAIHRNGRARFTPDSIIRVRGALFFTGFSPAGVILITTIVFITHGDVPLSIRATHEPLEVGARGAGGAGARNVTS</sequence>
<keyword evidence="1" id="KW-1133">Transmembrane helix</keyword>
<dbReference type="EMBL" id="BGZK01000286">
    <property type="protein sequence ID" value="GBP34278.1"/>
    <property type="molecule type" value="Genomic_DNA"/>
</dbReference>